<evidence type="ECO:0000256" key="9">
    <source>
        <dbReference type="SAM" id="SignalP"/>
    </source>
</evidence>
<protein>
    <submittedName>
        <fullName evidence="10">Flagellar protein</fullName>
    </submittedName>
</protein>
<evidence type="ECO:0000256" key="1">
    <source>
        <dbReference type="ARBA" id="ARBA00004236"/>
    </source>
</evidence>
<dbReference type="RefSeq" id="WP_196493847.1">
    <property type="nucleotide sequence ID" value="NZ_WOCA01000015.1"/>
</dbReference>
<proteinExistence type="predicted"/>
<reference evidence="10 11" key="1">
    <citation type="submission" date="2019-11" db="EMBL/GenBank/DDBJ databases">
        <authorList>
            <person name="Li X."/>
        </authorList>
    </citation>
    <scope>NUCLEOTIDE SEQUENCE [LARGE SCALE GENOMIC DNA]</scope>
    <source>
        <strain evidence="10 11">L9</strain>
    </source>
</reference>
<evidence type="ECO:0000256" key="6">
    <source>
        <dbReference type="SAM" id="Coils"/>
    </source>
</evidence>
<keyword evidence="10" id="KW-0966">Cell projection</keyword>
<keyword evidence="10" id="KW-0969">Cilium</keyword>
<evidence type="ECO:0000256" key="2">
    <source>
        <dbReference type="ARBA" id="ARBA00022475"/>
    </source>
</evidence>
<dbReference type="GO" id="GO:0016020">
    <property type="term" value="C:membrane"/>
    <property type="evidence" value="ECO:0007669"/>
    <property type="project" value="InterPro"/>
</dbReference>
<dbReference type="GO" id="GO:0044781">
    <property type="term" value="P:bacterial-type flagellum organization"/>
    <property type="evidence" value="ECO:0007669"/>
    <property type="project" value="InterPro"/>
</dbReference>
<feature type="region of interest" description="Disordered" evidence="7">
    <location>
        <begin position="40"/>
        <end position="74"/>
    </location>
</feature>
<keyword evidence="6" id="KW-0175">Coiled coil</keyword>
<keyword evidence="4 8" id="KW-1133">Transmembrane helix</keyword>
<gene>
    <name evidence="10" type="ORF">GMD78_16150</name>
</gene>
<dbReference type="InterPro" id="IPR022781">
    <property type="entry name" value="Flagellar_biosynth_FliO"/>
</dbReference>
<feature type="compositionally biased region" description="Acidic residues" evidence="7">
    <location>
        <begin position="40"/>
        <end position="59"/>
    </location>
</feature>
<evidence type="ECO:0000256" key="7">
    <source>
        <dbReference type="SAM" id="MobiDB-lite"/>
    </source>
</evidence>
<comment type="caution">
    <text evidence="10">The sequence shown here is derived from an EMBL/GenBank/DDBJ whole genome shotgun (WGS) entry which is preliminary data.</text>
</comment>
<comment type="subcellular location">
    <subcellularLocation>
        <location evidence="1">Cell membrane</location>
    </subcellularLocation>
</comment>
<feature type="signal peptide" evidence="9">
    <location>
        <begin position="1"/>
        <end position="26"/>
    </location>
</feature>
<sequence>MINKVGFSFVFILVLLMTNFSLQAVAEEDHDNGTVEEMFGENEENESNANESDSEDGEVDSIPGDSGSNSINNDESTSTSSLVFDVIKMFFALLLVLALIYFLLKFLNKRNKLFSRVKALENVGGINLGPSKSIQIIRVGSKLYLVGVGDNVELLQEITDPEMINEIISSHEEQSSFSANNLWSTVLQKTNHTNRATNDKDKKEFKNMFSTELDKLKQNRNTLRNMNEQKDERHE</sequence>
<dbReference type="AlphaFoldDB" id="A0A6N8FKJ9"/>
<accession>A0A6N8FKJ9</accession>
<feature type="chain" id="PRO_5027088586" evidence="9">
    <location>
        <begin position="27"/>
        <end position="235"/>
    </location>
</feature>
<name>A0A6N8FKJ9_9BACI</name>
<keyword evidence="3 8" id="KW-0812">Transmembrane</keyword>
<dbReference type="Proteomes" id="UP000469125">
    <property type="component" value="Unassembled WGS sequence"/>
</dbReference>
<dbReference type="EMBL" id="WOCA01000015">
    <property type="protein sequence ID" value="MUK89903.1"/>
    <property type="molecule type" value="Genomic_DNA"/>
</dbReference>
<dbReference type="Pfam" id="PF04347">
    <property type="entry name" value="FliO"/>
    <property type="match status" value="1"/>
</dbReference>
<keyword evidence="5 8" id="KW-0472">Membrane</keyword>
<keyword evidence="11" id="KW-1185">Reference proteome</keyword>
<keyword evidence="10" id="KW-0282">Flagellum</keyword>
<keyword evidence="9" id="KW-0732">Signal</keyword>
<evidence type="ECO:0000313" key="10">
    <source>
        <dbReference type="EMBL" id="MUK89903.1"/>
    </source>
</evidence>
<evidence type="ECO:0000256" key="4">
    <source>
        <dbReference type="ARBA" id="ARBA00022989"/>
    </source>
</evidence>
<evidence type="ECO:0000256" key="5">
    <source>
        <dbReference type="ARBA" id="ARBA00023136"/>
    </source>
</evidence>
<evidence type="ECO:0000256" key="8">
    <source>
        <dbReference type="SAM" id="Phobius"/>
    </source>
</evidence>
<keyword evidence="2" id="KW-1003">Cell membrane</keyword>
<feature type="coiled-coil region" evidence="6">
    <location>
        <begin position="206"/>
        <end position="233"/>
    </location>
</feature>
<evidence type="ECO:0000256" key="3">
    <source>
        <dbReference type="ARBA" id="ARBA00022692"/>
    </source>
</evidence>
<evidence type="ECO:0000313" key="11">
    <source>
        <dbReference type="Proteomes" id="UP000469125"/>
    </source>
</evidence>
<organism evidence="10 11">
    <name type="scientific">Ornithinibacillus caprae</name>
    <dbReference type="NCBI Taxonomy" id="2678566"/>
    <lineage>
        <taxon>Bacteria</taxon>
        <taxon>Bacillati</taxon>
        <taxon>Bacillota</taxon>
        <taxon>Bacilli</taxon>
        <taxon>Bacillales</taxon>
        <taxon>Bacillaceae</taxon>
        <taxon>Ornithinibacillus</taxon>
    </lineage>
</organism>
<feature type="transmembrane region" description="Helical" evidence="8">
    <location>
        <begin position="86"/>
        <end position="104"/>
    </location>
</feature>